<feature type="compositionally biased region" description="Polar residues" evidence="1">
    <location>
        <begin position="47"/>
        <end position="62"/>
    </location>
</feature>
<proteinExistence type="predicted"/>
<keyword evidence="3" id="KW-0732">Signal</keyword>
<keyword evidence="2" id="KW-1133">Transmembrane helix</keyword>
<comment type="caution">
    <text evidence="4">The sequence shown here is derived from an EMBL/GenBank/DDBJ whole genome shotgun (WGS) entry which is preliminary data.</text>
</comment>
<feature type="transmembrane region" description="Helical" evidence="2">
    <location>
        <begin position="101"/>
        <end position="120"/>
    </location>
</feature>
<feature type="chain" id="PRO_5045882166" evidence="3">
    <location>
        <begin position="40"/>
        <end position="133"/>
    </location>
</feature>
<evidence type="ECO:0000256" key="2">
    <source>
        <dbReference type="SAM" id="Phobius"/>
    </source>
</evidence>
<feature type="region of interest" description="Disordered" evidence="1">
    <location>
        <begin position="41"/>
        <end position="92"/>
    </location>
</feature>
<evidence type="ECO:0000256" key="1">
    <source>
        <dbReference type="SAM" id="MobiDB-lite"/>
    </source>
</evidence>
<dbReference type="Proteomes" id="UP001183817">
    <property type="component" value="Unassembled WGS sequence"/>
</dbReference>
<reference evidence="4 5" key="1">
    <citation type="submission" date="2023-07" db="EMBL/GenBank/DDBJ databases">
        <title>Sequencing the genomes of 1000 actinobacteria strains.</title>
        <authorList>
            <person name="Klenk H.-P."/>
        </authorList>
    </citation>
    <scope>NUCLEOTIDE SEQUENCE [LARGE SCALE GENOMIC DNA]</scope>
    <source>
        <strain evidence="4 5">DSM 20167</strain>
    </source>
</reference>
<dbReference type="RefSeq" id="WP_310292042.1">
    <property type="nucleotide sequence ID" value="NZ_BAAAWO010000001.1"/>
</dbReference>
<gene>
    <name evidence="4" type="ORF">J2S64_003183</name>
</gene>
<evidence type="ECO:0000313" key="5">
    <source>
        <dbReference type="Proteomes" id="UP001183817"/>
    </source>
</evidence>
<protein>
    <submittedName>
        <fullName evidence="4">Uncharacterized protein</fullName>
    </submittedName>
</protein>
<evidence type="ECO:0000313" key="4">
    <source>
        <dbReference type="EMBL" id="MDR7359492.1"/>
    </source>
</evidence>
<keyword evidence="5" id="KW-1185">Reference proteome</keyword>
<keyword evidence="2" id="KW-0472">Membrane</keyword>
<accession>A0ABU2BLH6</accession>
<sequence>MANPTRFFRGLRFPLARAATIALAAMILLLGLGAPGAQAHTGLPGNPTAQGITGTTTPQETAGQFHAAPAVPDNAGKTPGKGTDGTGAGTEEEHRFLSPGLLGLAGLVAATALVGTYLTIRSRHRPPHSQETE</sequence>
<evidence type="ECO:0000256" key="3">
    <source>
        <dbReference type="SAM" id="SignalP"/>
    </source>
</evidence>
<keyword evidence="2" id="KW-0812">Transmembrane</keyword>
<feature type="signal peptide" evidence="3">
    <location>
        <begin position="1"/>
        <end position="39"/>
    </location>
</feature>
<organism evidence="4 5">
    <name type="scientific">Paeniglutamicibacter sulfureus</name>
    <dbReference type="NCBI Taxonomy" id="43666"/>
    <lineage>
        <taxon>Bacteria</taxon>
        <taxon>Bacillati</taxon>
        <taxon>Actinomycetota</taxon>
        <taxon>Actinomycetes</taxon>
        <taxon>Micrococcales</taxon>
        <taxon>Micrococcaceae</taxon>
        <taxon>Paeniglutamicibacter</taxon>
    </lineage>
</organism>
<dbReference type="EMBL" id="JAVDYI010000001">
    <property type="protein sequence ID" value="MDR7359492.1"/>
    <property type="molecule type" value="Genomic_DNA"/>
</dbReference>
<name>A0ABU2BLH6_9MICC</name>